<reference evidence="6 7" key="1">
    <citation type="submission" date="2017-08" db="EMBL/GenBank/DDBJ databases">
        <title>Harnessing the power of phylogenomics to disentangle the directionality and signatures of interkingdom host jumping in the parasitic fungal genus Tolypocladium.</title>
        <authorList>
            <person name="Quandt C.A."/>
            <person name="Patterson W."/>
            <person name="Spatafora J.W."/>
        </authorList>
    </citation>
    <scope>NUCLEOTIDE SEQUENCE [LARGE SCALE GENOMIC DNA]</scope>
    <source>
        <strain evidence="6 7">CBS 113982</strain>
    </source>
</reference>
<sequence length="787" mass="85596">MKRRGGLSWGFLTLLAAASVAQFSNWVPHQINTTICYWGQPRAALIRDIVYLDGGTIWWSPGLDSGVFGTVVNPGNYQGRILTYNLSEPFSPDTNVTGILLKNEISKAIGGAANDFSSQPNYYDGAMLANDAEFYLYGGAAFRNDKLYDQPAANAALKYQAYLYGVDKPLWQRGFLDTRLSDQVTRYIAYGAAVNAPSENKAWYFSGLTSPTRGPIIFNTGLNDSARAVNISNSLISLDMSTQLGEKWNNITLPSYIKGRSNAEVVWVPVGKQGILVVLGGVTYPEWATVSHKSVDPGASEKDSPEFMRSIDIYDIAGNIWYKQPTKDAPGTRSRGCAVVAAAADRSSFNIYYYGGFDGIHPTNDFYDDVWVLSLPSFTWTQINNGTAIHGRAGHKCFQPYPDQMMVFGGYTPQAGDVPSCLDKGPVVIFNITSGEWMDSYDPTKYGTYGVHEKVRAAIGGDASGSATVTEPVPSGWATSGLGDVFAQKYDTNKIKTYWPYGTAPATGRPVPPMGNDGSDGRRHIIIPAVVVPIVFLVGVGIIAWRCLLNRRKPAGSVSEDSGSDEAVVRIRSWVKGQHPEKTITVTSTDAVSPKPEVGKTPSVTPMSPETERYVHHEMEDTQVVELGGKSSTFTDTWRVHTSPLAELHDTDLSPIEVIQKHSIFSRNKTRSPSDPSHGSFSFDDNTSFVSRTSGAANSARIDSPLLGYSSPLLGFSRPVVYDPGLREHMQTMHEGHEHVNTCAPAPISPLTAGEVTADDCISAGEVAISAKESMFYGNDEDISRLK</sequence>
<keyword evidence="1" id="KW-0880">Kelch repeat</keyword>
<dbReference type="Gene3D" id="2.120.10.80">
    <property type="entry name" value="Kelch-type beta propeller"/>
    <property type="match status" value="1"/>
</dbReference>
<keyword evidence="4" id="KW-0812">Transmembrane</keyword>
<dbReference type="SUPFAM" id="SSF50965">
    <property type="entry name" value="Galactose oxidase, central domain"/>
    <property type="match status" value="1"/>
</dbReference>
<evidence type="ECO:0000256" key="3">
    <source>
        <dbReference type="SAM" id="MobiDB-lite"/>
    </source>
</evidence>
<dbReference type="STRING" id="45235.A0A2K3QM81"/>
<evidence type="ECO:0000256" key="1">
    <source>
        <dbReference type="ARBA" id="ARBA00022441"/>
    </source>
</evidence>
<comment type="caution">
    <text evidence="6">The sequence shown here is derived from an EMBL/GenBank/DDBJ whole genome shotgun (WGS) entry which is preliminary data.</text>
</comment>
<feature type="chain" id="PRO_5014332973" description="Kelch repeat-containing protein" evidence="5">
    <location>
        <begin position="22"/>
        <end position="787"/>
    </location>
</feature>
<dbReference type="OrthoDB" id="10251809at2759"/>
<evidence type="ECO:0000313" key="6">
    <source>
        <dbReference type="EMBL" id="PNY28644.1"/>
    </source>
</evidence>
<keyword evidence="7" id="KW-1185">Reference proteome</keyword>
<dbReference type="PANTHER" id="PTHR46228">
    <property type="entry name" value="KELCH DOMAIN-CONTAINING PROTEIN"/>
    <property type="match status" value="1"/>
</dbReference>
<dbReference type="PANTHER" id="PTHR46228:SF2">
    <property type="entry name" value="KELCH REPEAT PROTEIN (AFU_ORTHOLOGUE AFUA_4G14350)"/>
    <property type="match status" value="1"/>
</dbReference>
<dbReference type="AlphaFoldDB" id="A0A2K3QM81"/>
<proteinExistence type="predicted"/>
<protein>
    <recommendedName>
        <fullName evidence="8">Kelch repeat-containing protein</fullName>
    </recommendedName>
</protein>
<feature type="region of interest" description="Disordered" evidence="3">
    <location>
        <begin position="667"/>
        <end position="686"/>
    </location>
</feature>
<gene>
    <name evidence="6" type="ORF">TCAP_01431</name>
</gene>
<evidence type="ECO:0000256" key="2">
    <source>
        <dbReference type="ARBA" id="ARBA00022737"/>
    </source>
</evidence>
<feature type="region of interest" description="Disordered" evidence="3">
    <location>
        <begin position="589"/>
        <end position="608"/>
    </location>
</feature>
<feature type="transmembrane region" description="Helical" evidence="4">
    <location>
        <begin position="525"/>
        <end position="545"/>
    </location>
</feature>
<evidence type="ECO:0000256" key="5">
    <source>
        <dbReference type="SAM" id="SignalP"/>
    </source>
</evidence>
<dbReference type="Proteomes" id="UP000236621">
    <property type="component" value="Unassembled WGS sequence"/>
</dbReference>
<keyword evidence="4" id="KW-0472">Membrane</keyword>
<dbReference type="EMBL" id="NRSZ01000231">
    <property type="protein sequence ID" value="PNY28644.1"/>
    <property type="molecule type" value="Genomic_DNA"/>
</dbReference>
<keyword evidence="5" id="KW-0732">Signal</keyword>
<name>A0A2K3QM81_9HYPO</name>
<evidence type="ECO:0000313" key="7">
    <source>
        <dbReference type="Proteomes" id="UP000236621"/>
    </source>
</evidence>
<evidence type="ECO:0000256" key="4">
    <source>
        <dbReference type="SAM" id="Phobius"/>
    </source>
</evidence>
<evidence type="ECO:0008006" key="8">
    <source>
        <dbReference type="Google" id="ProtNLM"/>
    </source>
</evidence>
<keyword evidence="2" id="KW-0677">Repeat</keyword>
<dbReference type="InterPro" id="IPR011043">
    <property type="entry name" value="Gal_Oxase/kelch_b-propeller"/>
</dbReference>
<accession>A0A2K3QM81</accession>
<keyword evidence="4" id="KW-1133">Transmembrane helix</keyword>
<feature type="signal peptide" evidence="5">
    <location>
        <begin position="1"/>
        <end position="21"/>
    </location>
</feature>
<dbReference type="InterPro" id="IPR015915">
    <property type="entry name" value="Kelch-typ_b-propeller"/>
</dbReference>
<organism evidence="6 7">
    <name type="scientific">Tolypocladium capitatum</name>
    <dbReference type="NCBI Taxonomy" id="45235"/>
    <lineage>
        <taxon>Eukaryota</taxon>
        <taxon>Fungi</taxon>
        <taxon>Dikarya</taxon>
        <taxon>Ascomycota</taxon>
        <taxon>Pezizomycotina</taxon>
        <taxon>Sordariomycetes</taxon>
        <taxon>Hypocreomycetidae</taxon>
        <taxon>Hypocreales</taxon>
        <taxon>Ophiocordycipitaceae</taxon>
        <taxon>Tolypocladium</taxon>
    </lineage>
</organism>